<proteinExistence type="predicted"/>
<gene>
    <name evidence="1" type="primary">MIF2_2</name>
    <name evidence="1" type="ORF">H2198_009381</name>
</gene>
<dbReference type="EMBL" id="JAPDRQ010000263">
    <property type="protein sequence ID" value="KAJ9651347.1"/>
    <property type="molecule type" value="Genomic_DNA"/>
</dbReference>
<protein>
    <submittedName>
        <fullName evidence="1">Mitotic fidelity of chromosome transmission-protein</fullName>
    </submittedName>
</protein>
<sequence length="653" mass="71900">MPRASLPPREREYDFSNIGKVGRRTGATLAPRKLDEYGMEEVSGMFSSPKKPSPVKAAEEILKSVEEDVREETPRAAKVNGQVRTPGTNASARRSVRGTSHPLPRSASPRKSGITGTARRSNALDILRQKQQSIQEEKENANETQLSATPIQVTITRAASARPATVAARRFSPEKTPLRSQVLRAAKSAFVGRISDVQPIIQDEDMQDATQETPSHVQINQTMVQQPAGSENNVDVMGAEDEEPQVAIEESDDEEPELPTARLDEQDDEDEDETFQPPTRTSARKREPTAANSRRKRKSDAIEAEVEAVSSPAAKRAKRRSNEGTAFASTQAQRKSPRQPAATMKPPPKPRSRPPPQQKATTTKLSSRQEEQVEEAVQKIRARPGGGSRSLHLLVRERRETPADDTVARTRSGRISIKPLAYWRNERCIFTEGSQDTGSDTLDGARFPLNRIDYVVRNDEIVESGPGKKGRRQTAAKGKGKAKPKVRQEEESDVDAASDSENNDPNAEEWELNSGTLKANVAVWDPENQVHGDLTETVDIAHSAGAIETKEVKGSTFRYAKLLSTGFFGTGVVDLLPGGVKKSKNSRKMHMSFFVAYGRVTVEVGPIGGEETRFSIGKGGFWQVPRGNNYSIENEHKRSARIFFSQACEVPPE</sequence>
<evidence type="ECO:0000313" key="1">
    <source>
        <dbReference type="EMBL" id="KAJ9651347.1"/>
    </source>
</evidence>
<name>A0ACC2ZUR2_9EURO</name>
<accession>A0ACC2ZUR2</accession>
<comment type="caution">
    <text evidence="1">The sequence shown here is derived from an EMBL/GenBank/DDBJ whole genome shotgun (WGS) entry which is preliminary data.</text>
</comment>
<dbReference type="Proteomes" id="UP001172386">
    <property type="component" value="Unassembled WGS sequence"/>
</dbReference>
<keyword evidence="2" id="KW-1185">Reference proteome</keyword>
<reference evidence="1" key="1">
    <citation type="submission" date="2022-10" db="EMBL/GenBank/DDBJ databases">
        <title>Culturing micro-colonial fungi from biological soil crusts in the Mojave desert and describing Neophaeococcomyces mojavensis, and introducing the new genera and species Taxawa tesnikishii.</title>
        <authorList>
            <person name="Kurbessoian T."/>
            <person name="Stajich J.E."/>
        </authorList>
    </citation>
    <scope>NUCLEOTIDE SEQUENCE</scope>
    <source>
        <strain evidence="1">JES_112</strain>
    </source>
</reference>
<evidence type="ECO:0000313" key="2">
    <source>
        <dbReference type="Proteomes" id="UP001172386"/>
    </source>
</evidence>
<organism evidence="1 2">
    <name type="scientific">Neophaeococcomyces mojaviensis</name>
    <dbReference type="NCBI Taxonomy" id="3383035"/>
    <lineage>
        <taxon>Eukaryota</taxon>
        <taxon>Fungi</taxon>
        <taxon>Dikarya</taxon>
        <taxon>Ascomycota</taxon>
        <taxon>Pezizomycotina</taxon>
        <taxon>Eurotiomycetes</taxon>
        <taxon>Chaetothyriomycetidae</taxon>
        <taxon>Chaetothyriales</taxon>
        <taxon>Chaetothyriales incertae sedis</taxon>
        <taxon>Neophaeococcomyces</taxon>
    </lineage>
</organism>